<dbReference type="EMBL" id="JAJA02000001">
    <property type="protein sequence ID" value="KWS05933.1"/>
    <property type="molecule type" value="Genomic_DNA"/>
</dbReference>
<protein>
    <recommendedName>
        <fullName evidence="1">Lantibiotic biosynthesis protein dehydration domain-containing protein</fullName>
    </recommendedName>
</protein>
<dbReference type="AlphaFoldDB" id="A0A120AHB7"/>
<accession>A0A120AHB7</accession>
<dbReference type="OrthoDB" id="2989458at2"/>
<name>A0A120AHB7_9GAMM</name>
<feature type="domain" description="Lantibiotic biosynthesis protein dehydration" evidence="1">
    <location>
        <begin position="144"/>
        <end position="336"/>
    </location>
</feature>
<evidence type="ECO:0000313" key="2">
    <source>
        <dbReference type="EMBL" id="KWS05933.1"/>
    </source>
</evidence>
<evidence type="ECO:0000259" key="1">
    <source>
        <dbReference type="Pfam" id="PF13575"/>
    </source>
</evidence>
<organism evidence="2 3">
    <name type="scientific">Lysobacter capsici AZ78</name>
    <dbReference type="NCBI Taxonomy" id="1444315"/>
    <lineage>
        <taxon>Bacteria</taxon>
        <taxon>Pseudomonadati</taxon>
        <taxon>Pseudomonadota</taxon>
        <taxon>Gammaproteobacteria</taxon>
        <taxon>Lysobacterales</taxon>
        <taxon>Lysobacteraceae</taxon>
        <taxon>Lysobacter</taxon>
    </lineage>
</organism>
<dbReference type="InterPro" id="IPR025410">
    <property type="entry name" value="Lant_dehyd"/>
</dbReference>
<dbReference type="Pfam" id="PF20329">
    <property type="entry name" value="DUF6624"/>
    <property type="match status" value="1"/>
</dbReference>
<dbReference type="RefSeq" id="WP_060410570.1">
    <property type="nucleotide sequence ID" value="NZ_JAJA02000001.1"/>
</dbReference>
<sequence length="809" mass="89577">MSDFSIELPARAARAAAPVEPESSSVLRRWLAALAARDGEAWWWPPRVRIDDDGLLQPAGAWTGPRDAARIGEALRDPRLRRWGEFLDILDRDCAALARRHAATVAAAALSLDNGALHAPVVRDGLLICLSGRRVPSRLRELGERHRDFLCLFLRRLARDRRGGVLAGHGYHGRVQALWANPEETHNGRQSVLRLQFERGGALAYKPRPADSEIAFLAEHDGGGVFARLNRLAPASGAIRLPTLRVFHGRGGDRAAYLWQEWIEPPGRYRRLPAAHGRVHATVLPARQARRFWHRAGSLAAACFGFGLVDLGPGNVLCGERDGETMLIPVDLEVCLFPARRLEDTGLVTGERDHGRYPAGLERRVTGEIDGPAVAFFDDADGVQRLRATARPWRREQARSLVVDREGKAGYGAYPLEFLRGMFDLWMLVHLHRDDVQRDLRRVVRGRYTRVLVRATADYAVARDPFGVAAATAESDEPAPAFSASERAQLRRGDVPYFFRRIQADAPLLALAPPPQAWTPQRVGAQPRAADEINPSPEFLAGDSWDLLQLGVALRDAVAYVLPELSARGGLLGELDDPRLGVRLQWQGAQDGEVAFEWPGEDRRLVYRWAGETIGLRIEAISDATTPADDDALDDADAIRERLLRIDRIDTALRTPWSDGGFSDAVLEAQLQAQVQAAMAWLRQVVDRHGWPGRSLVGEDAAAAACRLLQHADGPREFQDRCLTLIAQAARDGEVSLRDLAYLTDALRVQRGRRQCFGTKFRRRGTALVPCPIERPAQVDARRREMGLEPLAEYAQRIRAAFASNGAAP</sequence>
<evidence type="ECO:0000313" key="3">
    <source>
        <dbReference type="Proteomes" id="UP000023435"/>
    </source>
</evidence>
<dbReference type="Pfam" id="PF13575">
    <property type="entry name" value="DUF4135"/>
    <property type="match status" value="1"/>
</dbReference>
<dbReference type="InterPro" id="IPR046732">
    <property type="entry name" value="DUF6624"/>
</dbReference>
<reference evidence="2 3" key="1">
    <citation type="journal article" date="2014" name="Genome Announc.">
        <title>Draft Genome Sequence of Lysobacter capsici AZ78, a Bacterium Antagonistic to Plant-Pathogenic Oomycetes.</title>
        <authorList>
            <person name="Puopolo G."/>
            <person name="Sonego P."/>
            <person name="Engelen K."/>
            <person name="Pertot I."/>
        </authorList>
    </citation>
    <scope>NUCLEOTIDE SEQUENCE [LARGE SCALE GENOMIC DNA]</scope>
    <source>
        <strain evidence="2 3">AZ78</strain>
    </source>
</reference>
<comment type="caution">
    <text evidence="2">The sequence shown here is derived from an EMBL/GenBank/DDBJ whole genome shotgun (WGS) entry which is preliminary data.</text>
</comment>
<proteinExistence type="predicted"/>
<keyword evidence="3" id="KW-1185">Reference proteome</keyword>
<dbReference type="Proteomes" id="UP000023435">
    <property type="component" value="Unassembled WGS sequence"/>
</dbReference>
<gene>
    <name evidence="2" type="ORF">AZ78_3487</name>
</gene>